<sequence length="140" mass="15959">MATTTERGYHNTSSDRDALRRFAGSGSLMFPSARSQNEAVDVLLNLIEQDGAGQWPPLVVYDDWPSALQLYKDIYHEVVPQLSSSSPLLDHDTLMVRRESFRSQMRELLKELINLLEVERLLNAAEAEFAKRLHYTTHVA</sequence>
<dbReference type="Proteomes" id="UP000000724">
    <property type="component" value="Contig Pc00c21"/>
</dbReference>
<dbReference type="OMA" id="LHYTTHV"/>
<evidence type="ECO:0000313" key="2">
    <source>
        <dbReference type="Proteomes" id="UP000000724"/>
    </source>
</evidence>
<dbReference type="HOGENOM" id="CLU_1835809_0_0_1"/>
<accession>B6HMF5</accession>
<reference evidence="1 2" key="1">
    <citation type="journal article" date="2008" name="Nat. Biotechnol.">
        <title>Genome sequencing and analysis of the filamentous fungus Penicillium chrysogenum.</title>
        <authorList>
            <person name="van den Berg M.A."/>
            <person name="Albang R."/>
            <person name="Albermann K."/>
            <person name="Badger J.H."/>
            <person name="Daran J.-M."/>
            <person name="Driessen A.J.M."/>
            <person name="Garcia-Estrada C."/>
            <person name="Fedorova N.D."/>
            <person name="Harris D.M."/>
            <person name="Heijne W.H.M."/>
            <person name="Joardar V.S."/>
            <person name="Kiel J.A.K.W."/>
            <person name="Kovalchuk A."/>
            <person name="Martin J.F."/>
            <person name="Nierman W.C."/>
            <person name="Nijland J.G."/>
            <person name="Pronk J.T."/>
            <person name="Roubos J.A."/>
            <person name="van der Klei I.J."/>
            <person name="van Peij N.N.M.E."/>
            <person name="Veenhuis M."/>
            <person name="von Doehren H."/>
            <person name="Wagner C."/>
            <person name="Wortman J.R."/>
            <person name="Bovenberg R.A.L."/>
        </authorList>
    </citation>
    <scope>NUCLEOTIDE SEQUENCE [LARGE SCALE GENOMIC DNA]</scope>
    <source>
        <strain evidence="2">ATCC 28089 / DSM 1075 / NRRL 1951 / Wisconsin 54-1255</strain>
    </source>
</reference>
<evidence type="ECO:0000313" key="1">
    <source>
        <dbReference type="EMBL" id="CAP96197.1"/>
    </source>
</evidence>
<dbReference type="OrthoDB" id="4291751at2759"/>
<name>B6HMF5_PENRW</name>
<dbReference type="VEuPathDB" id="FungiDB:PCH_Pc21g13000"/>
<keyword evidence="2" id="KW-1185">Reference proteome</keyword>
<gene>
    <name evidence="1" type="ORF">Pc21g13000</name>
    <name evidence="1" type="ORF">PCH_Pc21g13000</name>
</gene>
<protein>
    <submittedName>
        <fullName evidence="1">Uncharacterized protein</fullName>
    </submittedName>
</protein>
<organism evidence="1 2">
    <name type="scientific">Penicillium rubens (strain ATCC 28089 / DSM 1075 / NRRL 1951 / Wisconsin 54-1255)</name>
    <name type="common">Penicillium chrysogenum</name>
    <dbReference type="NCBI Taxonomy" id="500485"/>
    <lineage>
        <taxon>Eukaryota</taxon>
        <taxon>Fungi</taxon>
        <taxon>Dikarya</taxon>
        <taxon>Ascomycota</taxon>
        <taxon>Pezizomycotina</taxon>
        <taxon>Eurotiomycetes</taxon>
        <taxon>Eurotiomycetidae</taxon>
        <taxon>Eurotiales</taxon>
        <taxon>Aspergillaceae</taxon>
        <taxon>Penicillium</taxon>
        <taxon>Penicillium chrysogenum species complex</taxon>
    </lineage>
</organism>
<proteinExistence type="predicted"/>
<dbReference type="AlphaFoldDB" id="B6HMF5"/>
<dbReference type="EMBL" id="AM920436">
    <property type="protein sequence ID" value="CAP96197.1"/>
    <property type="molecule type" value="Genomic_DNA"/>
</dbReference>